<feature type="chain" id="PRO_5037319347" description="Circadian input-output histidine kinase CikA" evidence="22">
    <location>
        <begin position="29"/>
        <end position="1412"/>
    </location>
</feature>
<evidence type="ECO:0000256" key="12">
    <source>
        <dbReference type="ARBA" id="ARBA00022840"/>
    </source>
</evidence>
<dbReference type="InterPro" id="IPR001789">
    <property type="entry name" value="Sig_transdc_resp-reg_receiver"/>
</dbReference>
<keyword evidence="22" id="KW-0732">Signal</keyword>
<keyword evidence="7" id="KW-0997">Cell inner membrane</keyword>
<evidence type="ECO:0000256" key="19">
    <source>
        <dbReference type="PROSITE-ProRule" id="PRU00169"/>
    </source>
</evidence>
<dbReference type="SUPFAM" id="SSF47226">
    <property type="entry name" value="Histidine-containing phosphotransfer domain, HPT domain"/>
    <property type="match status" value="1"/>
</dbReference>
<keyword evidence="9" id="KW-0808">Transferase</keyword>
<dbReference type="Gene3D" id="3.30.565.10">
    <property type="entry name" value="Histidine kinase-like ATPase, C-terminal domain"/>
    <property type="match status" value="1"/>
</dbReference>
<feature type="modified residue" description="Phosphohistidine" evidence="18">
    <location>
        <position position="1277"/>
    </location>
</feature>
<dbReference type="Pfam" id="PF00072">
    <property type="entry name" value="Response_reg"/>
    <property type="match status" value="1"/>
</dbReference>
<evidence type="ECO:0000256" key="18">
    <source>
        <dbReference type="PROSITE-ProRule" id="PRU00110"/>
    </source>
</evidence>
<dbReference type="EMBL" id="SVER01000056">
    <property type="protein sequence ID" value="MBE5920847.1"/>
    <property type="molecule type" value="Genomic_DNA"/>
</dbReference>
<dbReference type="GO" id="GO:0005886">
    <property type="term" value="C:plasma membrane"/>
    <property type="evidence" value="ECO:0007669"/>
    <property type="project" value="UniProtKB-SubCell"/>
</dbReference>
<evidence type="ECO:0000256" key="21">
    <source>
        <dbReference type="SAM" id="Phobius"/>
    </source>
</evidence>
<dbReference type="InterPro" id="IPR015943">
    <property type="entry name" value="WD40/YVTN_repeat-like_dom_sf"/>
</dbReference>
<dbReference type="SMART" id="SM00388">
    <property type="entry name" value="HisKA"/>
    <property type="match status" value="1"/>
</dbReference>
<dbReference type="Gene3D" id="3.40.50.2300">
    <property type="match status" value="1"/>
</dbReference>
<dbReference type="Pfam" id="PF07494">
    <property type="entry name" value="Reg_prop"/>
    <property type="match status" value="2"/>
</dbReference>
<dbReference type="SUPFAM" id="SSF47384">
    <property type="entry name" value="Homodimeric domain of signal transducing histidine kinase"/>
    <property type="match status" value="1"/>
</dbReference>
<dbReference type="InterPro" id="IPR008207">
    <property type="entry name" value="Sig_transdc_His_kin_Hpt_dom"/>
</dbReference>
<keyword evidence="11" id="KW-0418">Kinase</keyword>
<dbReference type="Pfam" id="PF02518">
    <property type="entry name" value="HATPase_c"/>
    <property type="match status" value="1"/>
</dbReference>
<evidence type="ECO:0000256" key="9">
    <source>
        <dbReference type="ARBA" id="ARBA00022679"/>
    </source>
</evidence>
<organism evidence="26 27">
    <name type="scientific">Pseudobutyrivibrio ruminis</name>
    <dbReference type="NCBI Taxonomy" id="46206"/>
    <lineage>
        <taxon>Bacteria</taxon>
        <taxon>Bacillati</taxon>
        <taxon>Bacillota</taxon>
        <taxon>Clostridia</taxon>
        <taxon>Lachnospirales</taxon>
        <taxon>Lachnospiraceae</taxon>
        <taxon>Pseudobutyrivibrio</taxon>
    </lineage>
</organism>
<dbReference type="CDD" id="cd17546">
    <property type="entry name" value="REC_hyHK_CKI1_RcsC-like"/>
    <property type="match status" value="1"/>
</dbReference>
<evidence type="ECO:0000256" key="15">
    <source>
        <dbReference type="ARBA" id="ARBA00023136"/>
    </source>
</evidence>
<keyword evidence="12" id="KW-0067">ATP-binding</keyword>
<dbReference type="FunFam" id="3.30.565.10:FF:000010">
    <property type="entry name" value="Sensor histidine kinase RcsC"/>
    <property type="match status" value="1"/>
</dbReference>
<keyword evidence="14" id="KW-0902">Two-component regulatory system</keyword>
<sequence>MGKNSCRVCALIALIFAFLVLPANKSYADEVNTGNEKAYIGGGYAASEQIENMGYYAHIYDAKNGLPTSEANFIIGASDGYIWIGGYSGIIRYDGSSFARFTDTEGLTSGRGLFEDSQGRIWVGTNDNGVVYFNTFREPVHLTTDIGLPSSSIRTFAEDKEGNVFIGTTEGIAYVDTEDNLLKLDDDRINSERILRMDSGSDGTIYGYTKTGAIFSINACQLSSYYAGDSLGDIEISNIYADSTNDGKVYIGTESDKLYYGNYGDKLEDMKEISVAPLNTIKWIMSACDRIWVASESAFGYVDEDESFHVIDNTPINSGIEMMTADYQGNIWIASSRQGVMKLVSNNFTNVTAEAGIEDVVVNSTCLYNDSLYIGTNEGLIYLKDKTTVEETALTEYVGKAKVRDVAKDSNNNLWISTFTNGLGVVCQKADGTIINFTKADGMPSNEVRCTDEAKDGTIVAATNGGMAVIKDFKVVGSIDKSSGIKNTVFLDLQTGQEGEVYIATDGDGIYVVKGDYITKLGKSDGLTSDVINRIKWDEKRELYWIVTSNSIEYMKDGVITHVSTFPYNNNDNIFFDNNDGLWVLASNGIYVVKAEEMLNNEVQDYRLLTLANGLTSMPILSEYSAIDDDGNLYIAGMTGVSLVNINDYQSGNVRIKTGVTRISCDDVTILPELDGTYIIPASNGRVQINPAVLDYSMTNPLVRVFLENSADPGFTIHRESMSTLEFTGMRYGNYTLHIQILDESTSEVLIDDTYKLVKQPMFFERTIVRVVLLILLAVFAGFVVWRVMTWTIIRRQYDEIQAAKDEAERANSAKSRFLANMSHEIRTPINTIMGMDEMILHENPEGVPRPYLMSVINNAMDIRTAAESLLSLINEILDISKIETGKMHLVEQDYEPETQLRAIITMIRVRSEQKNLSFDVNIDENIPKVLYGDGGKVKQIVLNLLTNAVKYTEKGGFTLTVSIESIVDDICDVRISVKDTGIGVRTEDLEKLFTAYERLDEKKNSGIQGTGLGLDISRRFAELMGGKLWCESVYGEGSEFIFTFKQKITDPTPIGKFKERIEEAPPGFYAPQFIAPNARILVVDDNPMNLNVIKGLLKPTQINITTAASGEECLSILEKERFHIVLLDHLMPGMDGIETMGKIKALYPNLPVYALTANAMPDAEQFYKTNGFLGYIAKPIDSKFLEATIMKHIGDEIIKKPASEQVQNEPQELPEYLQWVKEVDAIVLEDGIRNSGGIAVYEHSLVDFYDTIDMNADTIEKALNDNDIRLYTVKVHALKSSARIVGAMELSSLAEQLEEAGKKEDLTFINSNTPKLLSDYRSFKEILSRVKAGEEVSDSDAAAKSPIDADELSSAYEALAELVSQMDYDGAEMVINEVMSYKLPDADAAKFKDLQKYLKLFDWDKMEEILD</sequence>
<dbReference type="PROSITE" id="PS50109">
    <property type="entry name" value="HIS_KIN"/>
    <property type="match status" value="1"/>
</dbReference>
<dbReference type="SUPFAM" id="SSF50998">
    <property type="entry name" value="Quinoprotein alcohol dehydrogenase-like"/>
    <property type="match status" value="2"/>
</dbReference>
<evidence type="ECO:0000256" key="20">
    <source>
        <dbReference type="SAM" id="Coils"/>
    </source>
</evidence>
<dbReference type="GO" id="GO:0000155">
    <property type="term" value="F:phosphorelay sensor kinase activity"/>
    <property type="evidence" value="ECO:0007669"/>
    <property type="project" value="InterPro"/>
</dbReference>
<protein>
    <recommendedName>
        <fullName evidence="17">Circadian input-output histidine kinase CikA</fullName>
        <ecNumber evidence="4">2.7.13.3</ecNumber>
    </recommendedName>
    <alternativeName>
        <fullName evidence="5">Stage 0 sporulation protein A homolog</fullName>
    </alternativeName>
</protein>
<dbReference type="Gene3D" id="1.10.287.130">
    <property type="match status" value="1"/>
</dbReference>
<name>A0A927UFF0_9FIRM</name>
<evidence type="ECO:0000313" key="26">
    <source>
        <dbReference type="EMBL" id="MBE5920847.1"/>
    </source>
</evidence>
<dbReference type="PROSITE" id="PS50110">
    <property type="entry name" value="RESPONSE_REGULATORY"/>
    <property type="match status" value="1"/>
</dbReference>
<evidence type="ECO:0000256" key="3">
    <source>
        <dbReference type="ARBA" id="ARBA00006402"/>
    </source>
</evidence>
<evidence type="ECO:0000313" key="27">
    <source>
        <dbReference type="Proteomes" id="UP000766246"/>
    </source>
</evidence>
<dbReference type="Proteomes" id="UP000766246">
    <property type="component" value="Unassembled WGS sequence"/>
</dbReference>
<dbReference type="Gene3D" id="2.130.10.10">
    <property type="entry name" value="YVTN repeat-like/Quinoprotein amine dehydrogenase"/>
    <property type="match status" value="3"/>
</dbReference>
<keyword evidence="12" id="KW-0547">Nucleotide-binding</keyword>
<keyword evidence="6" id="KW-1003">Cell membrane</keyword>
<dbReference type="InterPro" id="IPR003594">
    <property type="entry name" value="HATPase_dom"/>
</dbReference>
<keyword evidence="8 19" id="KW-0597">Phosphoprotein</keyword>
<gene>
    <name evidence="26" type="ORF">E7272_13540</name>
</gene>
<dbReference type="CDD" id="cd00082">
    <property type="entry name" value="HisKA"/>
    <property type="match status" value="1"/>
</dbReference>
<evidence type="ECO:0000256" key="14">
    <source>
        <dbReference type="ARBA" id="ARBA00023012"/>
    </source>
</evidence>
<dbReference type="InterPro" id="IPR011110">
    <property type="entry name" value="Reg_prop"/>
</dbReference>
<dbReference type="SUPFAM" id="SSF55874">
    <property type="entry name" value="ATPase domain of HSP90 chaperone/DNA topoisomerase II/histidine kinase"/>
    <property type="match status" value="1"/>
</dbReference>
<feature type="domain" description="Response regulatory" evidence="24">
    <location>
        <begin position="1080"/>
        <end position="1194"/>
    </location>
</feature>
<evidence type="ECO:0000256" key="13">
    <source>
        <dbReference type="ARBA" id="ARBA00022989"/>
    </source>
</evidence>
<evidence type="ECO:0000259" key="25">
    <source>
        <dbReference type="PROSITE" id="PS50894"/>
    </source>
</evidence>
<evidence type="ECO:0000256" key="16">
    <source>
        <dbReference type="ARBA" id="ARBA00024867"/>
    </source>
</evidence>
<comment type="caution">
    <text evidence="26">The sequence shown here is derived from an EMBL/GenBank/DDBJ whole genome shotgun (WGS) entry which is preliminary data.</text>
</comment>
<evidence type="ECO:0000256" key="5">
    <source>
        <dbReference type="ARBA" id="ARBA00018672"/>
    </source>
</evidence>
<evidence type="ECO:0000256" key="17">
    <source>
        <dbReference type="ARBA" id="ARBA00074306"/>
    </source>
</evidence>
<dbReference type="InterPro" id="IPR036641">
    <property type="entry name" value="HPT_dom_sf"/>
</dbReference>
<reference evidence="26" key="1">
    <citation type="submission" date="2019-04" db="EMBL/GenBank/DDBJ databases">
        <title>Evolution of Biomass-Degrading Anaerobic Consortia Revealed by Metagenomics.</title>
        <authorList>
            <person name="Peng X."/>
        </authorList>
    </citation>
    <scope>NUCLEOTIDE SEQUENCE</scope>
    <source>
        <strain evidence="26">SIG311</strain>
    </source>
</reference>
<feature type="transmembrane region" description="Helical" evidence="21">
    <location>
        <begin position="767"/>
        <end position="786"/>
    </location>
</feature>
<dbReference type="PRINTS" id="PR00344">
    <property type="entry name" value="BCTRLSENSOR"/>
</dbReference>
<dbReference type="InterPro" id="IPR005467">
    <property type="entry name" value="His_kinase_dom"/>
</dbReference>
<proteinExistence type="inferred from homology"/>
<evidence type="ECO:0000256" key="22">
    <source>
        <dbReference type="SAM" id="SignalP"/>
    </source>
</evidence>
<comment type="subcellular location">
    <subcellularLocation>
        <location evidence="2">Cell inner membrane</location>
        <topology evidence="2">Multi-pass membrane protein</topology>
    </subcellularLocation>
</comment>
<dbReference type="InterPro" id="IPR011006">
    <property type="entry name" value="CheY-like_superfamily"/>
</dbReference>
<evidence type="ECO:0000256" key="11">
    <source>
        <dbReference type="ARBA" id="ARBA00022777"/>
    </source>
</evidence>
<evidence type="ECO:0000259" key="23">
    <source>
        <dbReference type="PROSITE" id="PS50109"/>
    </source>
</evidence>
<keyword evidence="15 21" id="KW-0472">Membrane</keyword>
<dbReference type="InterPro" id="IPR004358">
    <property type="entry name" value="Sig_transdc_His_kin-like_C"/>
</dbReference>
<dbReference type="InterPro" id="IPR011047">
    <property type="entry name" value="Quinoprotein_ADH-like_sf"/>
</dbReference>
<dbReference type="InterPro" id="IPR036097">
    <property type="entry name" value="HisK_dim/P_sf"/>
</dbReference>
<dbReference type="EC" id="2.7.13.3" evidence="4"/>
<feature type="domain" description="HPt" evidence="25">
    <location>
        <begin position="1238"/>
        <end position="1331"/>
    </location>
</feature>
<dbReference type="SMART" id="SM00448">
    <property type="entry name" value="REC"/>
    <property type="match status" value="1"/>
</dbReference>
<evidence type="ECO:0000256" key="8">
    <source>
        <dbReference type="ARBA" id="ARBA00022553"/>
    </source>
</evidence>
<evidence type="ECO:0000256" key="6">
    <source>
        <dbReference type="ARBA" id="ARBA00022475"/>
    </source>
</evidence>
<dbReference type="CDD" id="cd16922">
    <property type="entry name" value="HATPase_EvgS-ArcB-TorS-like"/>
    <property type="match status" value="1"/>
</dbReference>
<evidence type="ECO:0000256" key="4">
    <source>
        <dbReference type="ARBA" id="ARBA00012438"/>
    </source>
</evidence>
<evidence type="ECO:0000256" key="7">
    <source>
        <dbReference type="ARBA" id="ARBA00022519"/>
    </source>
</evidence>
<comment type="function">
    <text evidence="16">May play the central regulatory role in sporulation. It may be an element of the effector pathway responsible for the activation of sporulation genes in response to nutritional stress. Spo0A may act in concert with spo0H (a sigma factor) to control the expression of some genes that are critical to the sporulation process.</text>
</comment>
<evidence type="ECO:0000256" key="10">
    <source>
        <dbReference type="ARBA" id="ARBA00022692"/>
    </source>
</evidence>
<dbReference type="Pfam" id="PF01627">
    <property type="entry name" value="Hpt"/>
    <property type="match status" value="1"/>
</dbReference>
<dbReference type="Gene3D" id="1.20.120.160">
    <property type="entry name" value="HPT domain"/>
    <property type="match status" value="1"/>
</dbReference>
<dbReference type="PANTHER" id="PTHR43047">
    <property type="entry name" value="TWO-COMPONENT HISTIDINE PROTEIN KINASE"/>
    <property type="match status" value="1"/>
</dbReference>
<evidence type="ECO:0000256" key="1">
    <source>
        <dbReference type="ARBA" id="ARBA00000085"/>
    </source>
</evidence>
<evidence type="ECO:0000256" key="2">
    <source>
        <dbReference type="ARBA" id="ARBA00004429"/>
    </source>
</evidence>
<dbReference type="Pfam" id="PF00512">
    <property type="entry name" value="HisKA"/>
    <property type="match status" value="1"/>
</dbReference>
<feature type="modified residue" description="4-aspartylphosphate" evidence="19">
    <location>
        <position position="1129"/>
    </location>
</feature>
<dbReference type="PROSITE" id="PS50894">
    <property type="entry name" value="HPT"/>
    <property type="match status" value="1"/>
</dbReference>
<comment type="similarity">
    <text evidence="3">In the N-terminal section; belongs to the phytochrome family.</text>
</comment>
<dbReference type="SUPFAM" id="SSF52172">
    <property type="entry name" value="CheY-like"/>
    <property type="match status" value="1"/>
</dbReference>
<feature type="domain" description="Histidine kinase" evidence="23">
    <location>
        <begin position="821"/>
        <end position="1049"/>
    </location>
</feature>
<dbReference type="SMART" id="SM00387">
    <property type="entry name" value="HATPase_c"/>
    <property type="match status" value="1"/>
</dbReference>
<keyword evidence="13 21" id="KW-1133">Transmembrane helix</keyword>
<comment type="catalytic activity">
    <reaction evidence="1">
        <text>ATP + protein L-histidine = ADP + protein N-phospho-L-histidine.</text>
        <dbReference type="EC" id="2.7.13.3"/>
    </reaction>
</comment>
<accession>A0A927UFF0</accession>
<feature type="signal peptide" evidence="22">
    <location>
        <begin position="1"/>
        <end position="28"/>
    </location>
</feature>
<feature type="coiled-coil region" evidence="20">
    <location>
        <begin position="794"/>
        <end position="821"/>
    </location>
</feature>
<keyword evidence="20" id="KW-0175">Coiled coil</keyword>
<evidence type="ECO:0000259" key="24">
    <source>
        <dbReference type="PROSITE" id="PS50110"/>
    </source>
</evidence>
<dbReference type="InterPro" id="IPR003661">
    <property type="entry name" value="HisK_dim/P_dom"/>
</dbReference>
<keyword evidence="10 21" id="KW-0812">Transmembrane</keyword>
<dbReference type="InterPro" id="IPR036890">
    <property type="entry name" value="HATPase_C_sf"/>
</dbReference>